<dbReference type="GO" id="GO:0016301">
    <property type="term" value="F:kinase activity"/>
    <property type="evidence" value="ECO:0007669"/>
    <property type="project" value="UniProtKB-KW"/>
</dbReference>
<dbReference type="InterPro" id="IPR011611">
    <property type="entry name" value="PfkB_dom"/>
</dbReference>
<proteinExistence type="inferred from homology"/>
<protein>
    <submittedName>
        <fullName evidence="6">Adenosine kinase</fullName>
    </submittedName>
</protein>
<sequence>MKYDVYGIGNALVDKEFEVEESFFADNGIQKGLMTLIDEATQQRLLQTLRDTYGLKKRASGGSAANSIVAVSQFGGKTFYACKVANDETGEFYMNDLQAAGVKTGLEQVRCQSEGVTGKCLVMVTPDAERTMNTFLGITADFSEAELHLDELKQAHYLYIEGYLVTSPISRAAAIKARQVAAEHGVKTAMTFSDPSMVKYFREGINEMLGEGADILFCNREEISLFTGKDELEDAIQAAQPFAKKLVITLGSKGAWVVDETGRTEIAPHLVKAVDTNGAGDMFAGAFLYGITQGMDNAQAGKLASLAAAKIVSVFGARLSPEAHQEVLKAVV</sequence>
<dbReference type="KEGG" id="tdu:QJT80_00685"/>
<organism evidence="6">
    <name type="scientific">Candidatus Thiocaldithrix dubininis</name>
    <dbReference type="NCBI Taxonomy" id="3080823"/>
    <lineage>
        <taxon>Bacteria</taxon>
        <taxon>Pseudomonadati</taxon>
        <taxon>Pseudomonadota</taxon>
        <taxon>Gammaproteobacteria</taxon>
        <taxon>Thiotrichales</taxon>
        <taxon>Thiotrichaceae</taxon>
        <taxon>Candidatus Thiocaldithrix</taxon>
    </lineage>
</organism>
<dbReference type="PROSITE" id="PS00584">
    <property type="entry name" value="PFKB_KINASES_2"/>
    <property type="match status" value="1"/>
</dbReference>
<dbReference type="Pfam" id="PF00294">
    <property type="entry name" value="PfkB"/>
    <property type="match status" value="1"/>
</dbReference>
<reference evidence="6" key="2">
    <citation type="submission" date="2023-04" db="EMBL/GenBank/DDBJ databases">
        <authorList>
            <person name="Beletskiy A.V."/>
            <person name="Mardanov A.V."/>
            <person name="Ravin N.V."/>
        </authorList>
    </citation>
    <scope>NUCLEOTIDE SEQUENCE</scope>
    <source>
        <strain evidence="6">GKL-01</strain>
    </source>
</reference>
<evidence type="ECO:0000313" key="6">
    <source>
        <dbReference type="EMBL" id="WGZ91000.1"/>
    </source>
</evidence>
<dbReference type="InterPro" id="IPR029056">
    <property type="entry name" value="Ribokinase-like"/>
</dbReference>
<keyword evidence="2 4" id="KW-0808">Transferase</keyword>
<evidence type="ECO:0000256" key="1">
    <source>
        <dbReference type="ARBA" id="ARBA00010688"/>
    </source>
</evidence>
<name>A0AA95H7Q2_9GAMM</name>
<dbReference type="PANTHER" id="PTHR43320">
    <property type="entry name" value="SUGAR KINASE"/>
    <property type="match status" value="1"/>
</dbReference>
<dbReference type="EMBL" id="CP124755">
    <property type="protein sequence ID" value="WGZ91000.1"/>
    <property type="molecule type" value="Genomic_DNA"/>
</dbReference>
<dbReference type="AlphaFoldDB" id="A0AA95H7Q2"/>
<accession>A0AA95H7Q2</accession>
<comment type="similarity">
    <text evidence="1 4">Belongs to the carbohydrate kinase PfkB family.</text>
</comment>
<dbReference type="Proteomes" id="UP001300672">
    <property type="component" value="Chromosome"/>
</dbReference>
<evidence type="ECO:0000256" key="4">
    <source>
        <dbReference type="RuleBase" id="RU003704"/>
    </source>
</evidence>
<dbReference type="SUPFAM" id="SSF53613">
    <property type="entry name" value="Ribokinase-like"/>
    <property type="match status" value="1"/>
</dbReference>
<evidence type="ECO:0000256" key="3">
    <source>
        <dbReference type="ARBA" id="ARBA00022777"/>
    </source>
</evidence>
<evidence type="ECO:0000259" key="5">
    <source>
        <dbReference type="Pfam" id="PF00294"/>
    </source>
</evidence>
<dbReference type="InterPro" id="IPR052700">
    <property type="entry name" value="Carb_kinase_PfkB-like"/>
</dbReference>
<evidence type="ECO:0000256" key="2">
    <source>
        <dbReference type="ARBA" id="ARBA00022679"/>
    </source>
</evidence>
<dbReference type="InterPro" id="IPR002173">
    <property type="entry name" value="Carboh/pur_kinase_PfkB_CS"/>
</dbReference>
<feature type="domain" description="Carbohydrate kinase PfkB" evidence="5">
    <location>
        <begin position="59"/>
        <end position="320"/>
    </location>
</feature>
<keyword evidence="3 4" id="KW-0418">Kinase</keyword>
<dbReference type="Gene3D" id="3.30.1110.10">
    <property type="match status" value="1"/>
</dbReference>
<dbReference type="PRINTS" id="PR00990">
    <property type="entry name" value="RIBOKINASE"/>
</dbReference>
<reference evidence="6" key="1">
    <citation type="journal article" date="2023" name="Int. J. Mol. Sci.">
        <title>Metagenomics Revealed a New Genus 'Candidatus Thiocaldithrix dubininis' gen. nov., sp. nov. and a New Species 'Candidatus Thiothrix putei' sp. nov. in the Family Thiotrichaceae, Some Members of Which Have Traits of Both Na+- and H+-Motive Energetics.</title>
        <authorList>
            <person name="Ravin N.V."/>
            <person name="Muntyan M.S."/>
            <person name="Smolyakov D.D."/>
            <person name="Rudenko T.S."/>
            <person name="Beletsky A.V."/>
            <person name="Mardanov A.V."/>
            <person name="Grabovich M.Y."/>
        </authorList>
    </citation>
    <scope>NUCLEOTIDE SEQUENCE</scope>
    <source>
        <strain evidence="6">GKL-01</strain>
    </source>
</reference>
<dbReference type="CDD" id="cd01168">
    <property type="entry name" value="adenosine_kinase"/>
    <property type="match status" value="1"/>
</dbReference>
<dbReference type="PANTHER" id="PTHR43320:SF3">
    <property type="entry name" value="CARBOHYDRATE KINASE PFKB DOMAIN-CONTAINING PROTEIN"/>
    <property type="match status" value="1"/>
</dbReference>
<dbReference type="Gene3D" id="3.40.1190.20">
    <property type="match status" value="1"/>
</dbReference>
<gene>
    <name evidence="6" type="ORF">QJT80_00685</name>
</gene>
<dbReference type="InterPro" id="IPR002139">
    <property type="entry name" value="Ribo/fructo_kinase"/>
</dbReference>